<evidence type="ECO:0000313" key="2">
    <source>
        <dbReference type="EMBL" id="KAK4183967.1"/>
    </source>
</evidence>
<evidence type="ECO:0000256" key="1">
    <source>
        <dbReference type="SAM" id="Phobius"/>
    </source>
</evidence>
<sequence length="515" mass="57708">MSTRAGGSFSSSIGLNVLDRSIPGIIATETRSKSLSALMITIASLLASLLTTASASLFARESKLASSTGYYLFSTDIFQSSSAEAVVDWQSPNLLSEKSVVSSSLILLREIEYPESTFEDLVFPRLSVTSNKSWQQTGTERNFLSHTLRPSGWDLDRWRGFCLSDLVYVWGYITFSGSSVDYSSTSIHSYACNETLQELTTLTRFFGPEVRIDRQFPPVVTNIVRNSEIIPGVLRGYQLDVSSPEDRIHLASNQFFDLLMKSPRFLISNTTTLRDPNKVHVIADAIRAQYGIMQAQWIHHELRGEIEPDVRPEFYEATVDYYPDGSLCLTQDHASTRILQALFACIILLTTVAWLYEAVVTDKEVRKLPFVGRSQMSIAGTMALLADSNLFDFLPSPETEALNIESGFHEGSTEGFTKKKLERAFKGYRFKLGWTVPRHGLHRTQTPVEKGEDKSKTFNETLQGGEENDKRDEAQVFTLLVIPPTPRETDLHIDLESSRSANTKLYDGKDTRGLQ</sequence>
<evidence type="ECO:0000313" key="3">
    <source>
        <dbReference type="Proteomes" id="UP001302126"/>
    </source>
</evidence>
<dbReference type="EMBL" id="MU864512">
    <property type="protein sequence ID" value="KAK4183967.1"/>
    <property type="molecule type" value="Genomic_DNA"/>
</dbReference>
<keyword evidence="1" id="KW-1133">Transmembrane helix</keyword>
<proteinExistence type="predicted"/>
<reference evidence="2" key="1">
    <citation type="journal article" date="2023" name="Mol. Phylogenet. Evol.">
        <title>Genome-scale phylogeny and comparative genomics of the fungal order Sordariales.</title>
        <authorList>
            <person name="Hensen N."/>
            <person name="Bonometti L."/>
            <person name="Westerberg I."/>
            <person name="Brannstrom I.O."/>
            <person name="Guillou S."/>
            <person name="Cros-Aarteil S."/>
            <person name="Calhoun S."/>
            <person name="Haridas S."/>
            <person name="Kuo A."/>
            <person name="Mondo S."/>
            <person name="Pangilinan J."/>
            <person name="Riley R."/>
            <person name="LaButti K."/>
            <person name="Andreopoulos B."/>
            <person name="Lipzen A."/>
            <person name="Chen C."/>
            <person name="Yan M."/>
            <person name="Daum C."/>
            <person name="Ng V."/>
            <person name="Clum A."/>
            <person name="Steindorff A."/>
            <person name="Ohm R.A."/>
            <person name="Martin F."/>
            <person name="Silar P."/>
            <person name="Natvig D.O."/>
            <person name="Lalanne C."/>
            <person name="Gautier V."/>
            <person name="Ament-Velasquez S.L."/>
            <person name="Kruys A."/>
            <person name="Hutchinson M.I."/>
            <person name="Powell A.J."/>
            <person name="Barry K."/>
            <person name="Miller A.N."/>
            <person name="Grigoriev I.V."/>
            <person name="Debuchy R."/>
            <person name="Gladieux P."/>
            <person name="Hiltunen Thoren M."/>
            <person name="Johannesson H."/>
        </authorList>
    </citation>
    <scope>NUCLEOTIDE SEQUENCE</scope>
    <source>
        <strain evidence="2">PSN309</strain>
    </source>
</reference>
<name>A0AAN7AFI1_9PEZI</name>
<keyword evidence="1" id="KW-0812">Transmembrane</keyword>
<accession>A0AAN7AFI1</accession>
<feature type="transmembrane region" description="Helical" evidence="1">
    <location>
        <begin position="338"/>
        <end position="356"/>
    </location>
</feature>
<organism evidence="2 3">
    <name type="scientific">Podospora australis</name>
    <dbReference type="NCBI Taxonomy" id="1536484"/>
    <lineage>
        <taxon>Eukaryota</taxon>
        <taxon>Fungi</taxon>
        <taxon>Dikarya</taxon>
        <taxon>Ascomycota</taxon>
        <taxon>Pezizomycotina</taxon>
        <taxon>Sordariomycetes</taxon>
        <taxon>Sordariomycetidae</taxon>
        <taxon>Sordariales</taxon>
        <taxon>Podosporaceae</taxon>
        <taxon>Podospora</taxon>
    </lineage>
</organism>
<feature type="transmembrane region" description="Helical" evidence="1">
    <location>
        <begin position="35"/>
        <end position="58"/>
    </location>
</feature>
<gene>
    <name evidence="2" type="ORF">QBC35DRAFT_541567</name>
</gene>
<dbReference type="Proteomes" id="UP001302126">
    <property type="component" value="Unassembled WGS sequence"/>
</dbReference>
<keyword evidence="3" id="KW-1185">Reference proteome</keyword>
<reference evidence="2" key="2">
    <citation type="submission" date="2023-05" db="EMBL/GenBank/DDBJ databases">
        <authorList>
            <consortium name="Lawrence Berkeley National Laboratory"/>
            <person name="Steindorff A."/>
            <person name="Hensen N."/>
            <person name="Bonometti L."/>
            <person name="Westerberg I."/>
            <person name="Brannstrom I.O."/>
            <person name="Guillou S."/>
            <person name="Cros-Aarteil S."/>
            <person name="Calhoun S."/>
            <person name="Haridas S."/>
            <person name="Kuo A."/>
            <person name="Mondo S."/>
            <person name="Pangilinan J."/>
            <person name="Riley R."/>
            <person name="Labutti K."/>
            <person name="Andreopoulos B."/>
            <person name="Lipzen A."/>
            <person name="Chen C."/>
            <person name="Yanf M."/>
            <person name="Daum C."/>
            <person name="Ng V."/>
            <person name="Clum A."/>
            <person name="Ohm R."/>
            <person name="Martin F."/>
            <person name="Silar P."/>
            <person name="Natvig D."/>
            <person name="Lalanne C."/>
            <person name="Gautier V."/>
            <person name="Ament-Velasquez S.L."/>
            <person name="Kruys A."/>
            <person name="Hutchinson M.I."/>
            <person name="Powell A.J."/>
            <person name="Barry K."/>
            <person name="Miller A.N."/>
            <person name="Grigoriev I.V."/>
            <person name="Debuchy R."/>
            <person name="Gladieux P."/>
            <person name="Thoren M.H."/>
            <person name="Johannesson H."/>
        </authorList>
    </citation>
    <scope>NUCLEOTIDE SEQUENCE</scope>
    <source>
        <strain evidence="2">PSN309</strain>
    </source>
</reference>
<protein>
    <submittedName>
        <fullName evidence="2">Uncharacterized protein</fullName>
    </submittedName>
</protein>
<dbReference type="AlphaFoldDB" id="A0AAN7AFI1"/>
<keyword evidence="1" id="KW-0472">Membrane</keyword>
<comment type="caution">
    <text evidence="2">The sequence shown here is derived from an EMBL/GenBank/DDBJ whole genome shotgun (WGS) entry which is preliminary data.</text>
</comment>